<reference evidence="1 2" key="1">
    <citation type="journal article" date="2018" name="Sci. Rep.">
        <title>Genomic signatures of local adaptation to the degree of environmental predictability in rotifers.</title>
        <authorList>
            <person name="Franch-Gras L."/>
            <person name="Hahn C."/>
            <person name="Garcia-Roger E.M."/>
            <person name="Carmona M.J."/>
            <person name="Serra M."/>
            <person name="Gomez A."/>
        </authorList>
    </citation>
    <scope>NUCLEOTIDE SEQUENCE [LARGE SCALE GENOMIC DNA]</scope>
    <source>
        <strain evidence="1">HYR1</strain>
    </source>
</reference>
<protein>
    <submittedName>
        <fullName evidence="1">Uncharacterized protein</fullName>
    </submittedName>
</protein>
<sequence>MKREREKERKRKSGGREQTISSILANLNLDYSRFTWPLDRLGNKGHVCVYVCDTKFGTSGSRCCFLTQ</sequence>
<comment type="caution">
    <text evidence="1">The sequence shown here is derived from an EMBL/GenBank/DDBJ whole genome shotgun (WGS) entry which is preliminary data.</text>
</comment>
<keyword evidence="2" id="KW-1185">Reference proteome</keyword>
<proteinExistence type="predicted"/>
<dbReference type="AlphaFoldDB" id="A0A3M7QWX5"/>
<dbReference type="EMBL" id="REGN01004938">
    <property type="protein sequence ID" value="RNA15488.1"/>
    <property type="molecule type" value="Genomic_DNA"/>
</dbReference>
<dbReference type="Proteomes" id="UP000276133">
    <property type="component" value="Unassembled WGS sequence"/>
</dbReference>
<evidence type="ECO:0000313" key="2">
    <source>
        <dbReference type="Proteomes" id="UP000276133"/>
    </source>
</evidence>
<evidence type="ECO:0000313" key="1">
    <source>
        <dbReference type="EMBL" id="RNA15488.1"/>
    </source>
</evidence>
<accession>A0A3M7QWX5</accession>
<gene>
    <name evidence="1" type="ORF">BpHYR1_022994</name>
</gene>
<organism evidence="1 2">
    <name type="scientific">Brachionus plicatilis</name>
    <name type="common">Marine rotifer</name>
    <name type="synonym">Brachionus muelleri</name>
    <dbReference type="NCBI Taxonomy" id="10195"/>
    <lineage>
        <taxon>Eukaryota</taxon>
        <taxon>Metazoa</taxon>
        <taxon>Spiralia</taxon>
        <taxon>Gnathifera</taxon>
        <taxon>Rotifera</taxon>
        <taxon>Eurotatoria</taxon>
        <taxon>Monogononta</taxon>
        <taxon>Pseudotrocha</taxon>
        <taxon>Ploima</taxon>
        <taxon>Brachionidae</taxon>
        <taxon>Brachionus</taxon>
    </lineage>
</organism>
<name>A0A3M7QWX5_BRAPC</name>